<accession>A0A5K3FCC4</accession>
<dbReference type="WBParaSite" id="MCU_006707-RA">
    <property type="protein sequence ID" value="MCU_006707-RA"/>
    <property type="gene ID" value="MCU_006707"/>
</dbReference>
<name>A0A5K3FCC4_MESCO</name>
<sequence>MFHAFGISLRRPLTRAAMLTDLVSSAAVMEYFTQNVRMNHGLDDTRLNNALQNSRMMSRSTTKDMFEHGSFLRRKKRYKRHHLRSLCGLESRSGSPSPPPIRLRIPTQYPRLLVSSLETKPLEMEQDYRLKLPALSLGCDELANLTILPPALMMSPPVSNTVLTTSSNKANVVNDFRSASTQTSESRVSFSIDWILSAS</sequence>
<evidence type="ECO:0000313" key="1">
    <source>
        <dbReference type="WBParaSite" id="MCU_006707-RA"/>
    </source>
</evidence>
<protein>
    <submittedName>
        <fullName evidence="1">Uncharacterized protein</fullName>
    </submittedName>
</protein>
<reference evidence="1" key="1">
    <citation type="submission" date="2019-11" db="UniProtKB">
        <authorList>
            <consortium name="WormBaseParasite"/>
        </authorList>
    </citation>
    <scope>IDENTIFICATION</scope>
</reference>
<dbReference type="AlphaFoldDB" id="A0A5K3FCC4"/>
<organism evidence="1">
    <name type="scientific">Mesocestoides corti</name>
    <name type="common">Flatworm</name>
    <dbReference type="NCBI Taxonomy" id="53468"/>
    <lineage>
        <taxon>Eukaryota</taxon>
        <taxon>Metazoa</taxon>
        <taxon>Spiralia</taxon>
        <taxon>Lophotrochozoa</taxon>
        <taxon>Platyhelminthes</taxon>
        <taxon>Cestoda</taxon>
        <taxon>Eucestoda</taxon>
        <taxon>Cyclophyllidea</taxon>
        <taxon>Mesocestoididae</taxon>
        <taxon>Mesocestoides</taxon>
    </lineage>
</organism>
<proteinExistence type="predicted"/>